<dbReference type="KEGG" id="vg:6372631"/>
<dbReference type="Proteomes" id="UP000002421">
    <property type="component" value="Segment"/>
</dbReference>
<sequence length="82" mass="9480">MEHQITGDDRIYLNTELVNPPMSNGERKKIMAREHNRAYGAGEPTRQIETLEQSVRSMVQGFQEALGVRPKAKKEKRWGKKK</sequence>
<accession>B3FK13</accession>
<organism evidence="1 2">
    <name type="scientific">Pseudomonas phage 201phi2-1</name>
    <name type="common">Pseudomonas chlororaphis phage 201phi2-1</name>
    <dbReference type="NCBI Taxonomy" id="198110"/>
    <lineage>
        <taxon>Viruses</taxon>
        <taxon>Duplodnaviria</taxon>
        <taxon>Heunggongvirae</taxon>
        <taxon>Uroviricota</taxon>
        <taxon>Caudoviricetes</taxon>
        <taxon>Chimalliviridae</taxon>
        <taxon>Serwervirus</taxon>
        <taxon>Serwervirus 201phi21</taxon>
    </lineage>
</organism>
<dbReference type="EMBL" id="EU197055">
    <property type="protein sequence ID" value="ABY62871.1"/>
    <property type="molecule type" value="Genomic_DNA"/>
</dbReference>
<reference evidence="1 2" key="1">
    <citation type="journal article" date="2008" name="Virology">
        <title>Characterization of Pseudomonas chlororaphis myovirus 201varphi2-1 via genomic sequencing, mass spectrometry, and electron microscopy.</title>
        <authorList>
            <person name="Thomas J.A."/>
            <person name="Rolando M.R."/>
            <person name="Carroll C.A."/>
            <person name="Shen P.S."/>
            <person name="Belnap D.M."/>
            <person name="Weintraub S.T."/>
            <person name="Serwer P."/>
            <person name="Hardies S.C."/>
        </authorList>
    </citation>
    <scope>NUCLEOTIDE SEQUENCE</scope>
</reference>
<proteinExistence type="predicted"/>
<evidence type="ECO:0000313" key="2">
    <source>
        <dbReference type="Proteomes" id="UP000002421"/>
    </source>
</evidence>
<evidence type="ECO:0000313" key="1">
    <source>
        <dbReference type="EMBL" id="ABY62871.1"/>
    </source>
</evidence>
<keyword evidence="2" id="KW-1185">Reference proteome</keyword>
<dbReference type="RefSeq" id="YP_001956763.1">
    <property type="nucleotide sequence ID" value="NC_010821.1"/>
</dbReference>
<gene>
    <name evidence="1" type="ORF">201phi2-1p038</name>
</gene>
<name>B3FK13_BP201</name>
<protein>
    <submittedName>
        <fullName evidence="1">Uncharacterized protein</fullName>
    </submittedName>
</protein>
<organismHost>
    <name type="scientific">Pseudomonas chlororaphis</name>
    <dbReference type="NCBI Taxonomy" id="587753"/>
</organismHost>